<comment type="similarity">
    <text evidence="1">Belongs to the citrate synthase family.</text>
</comment>
<dbReference type="Proteomes" id="UP000256970">
    <property type="component" value="Unassembled WGS sequence"/>
</dbReference>
<keyword evidence="1" id="KW-0808">Transferase</keyword>
<dbReference type="PANTHER" id="PTHR42871:SF1">
    <property type="entry name" value="CITRATE SYNTHASE"/>
    <property type="match status" value="1"/>
</dbReference>
<organism evidence="2 3">
    <name type="scientific">Tetradesmus obliquus</name>
    <name type="common">Green alga</name>
    <name type="synonym">Acutodesmus obliquus</name>
    <dbReference type="NCBI Taxonomy" id="3088"/>
    <lineage>
        <taxon>Eukaryota</taxon>
        <taxon>Viridiplantae</taxon>
        <taxon>Chlorophyta</taxon>
        <taxon>core chlorophytes</taxon>
        <taxon>Chlorophyceae</taxon>
        <taxon>CS clade</taxon>
        <taxon>Sphaeropleales</taxon>
        <taxon>Scenedesmaceae</taxon>
        <taxon>Tetradesmus</taxon>
    </lineage>
</organism>
<dbReference type="Pfam" id="PF00285">
    <property type="entry name" value="Citrate_synt"/>
    <property type="match status" value="1"/>
</dbReference>
<dbReference type="InterPro" id="IPR002020">
    <property type="entry name" value="Citrate_synthase"/>
</dbReference>
<dbReference type="AlphaFoldDB" id="A0A383VJN8"/>
<protein>
    <recommendedName>
        <fullName evidence="1">Citrate synthase</fullName>
    </recommendedName>
</protein>
<dbReference type="Gene3D" id="1.10.230.10">
    <property type="entry name" value="Cytochrome P450-Terp, domain 2"/>
    <property type="match status" value="1"/>
</dbReference>
<reference evidence="2 3" key="1">
    <citation type="submission" date="2016-10" db="EMBL/GenBank/DDBJ databases">
        <authorList>
            <person name="Cai Z."/>
        </authorList>
    </citation>
    <scope>NUCLEOTIDE SEQUENCE [LARGE SCALE GENOMIC DNA]</scope>
</reference>
<dbReference type="EMBL" id="FNXT01000662">
    <property type="protein sequence ID" value="SZX65748.1"/>
    <property type="molecule type" value="Genomic_DNA"/>
</dbReference>
<dbReference type="STRING" id="3088.A0A383VJN8"/>
<dbReference type="InterPro" id="IPR016142">
    <property type="entry name" value="Citrate_synth-like_lrg_a-sub"/>
</dbReference>
<dbReference type="SUPFAM" id="SSF48256">
    <property type="entry name" value="Citrate synthase"/>
    <property type="match status" value="1"/>
</dbReference>
<gene>
    <name evidence="2" type="ORF">BQ4739_LOCUS6215</name>
</gene>
<proteinExistence type="inferred from homology"/>
<dbReference type="GO" id="GO:0046912">
    <property type="term" value="F:acyltransferase activity, acyl groups converted into alkyl on transfer"/>
    <property type="evidence" value="ECO:0007669"/>
    <property type="project" value="InterPro"/>
</dbReference>
<sequence>MELHIDYNGVYGLMGGAEKERCSTNSLTVLDSRTGAEYTLGISGSGILSAQALKQIKAGGDGAGLRVYDPGYTCTAAAASSISNLDATQGLLTYRGIPIQELVGQCSYHEAAYLLIYGDLPDSAQLTAFAESLSRHAFVPSTVAAVVAAMPAGSHPMACMMAGLTALGACYPSQNPAVAGMSVYGSPEVQDHQIARILGKMPTLAALTFHKLCGSLPTLPHAAMGYAENFLYMLQAQGDSSYRPAPRMVSALEALLLLHAEHGMSCCTAAVRHLASSGVDVYTAMAAGVGALHGPLHGGSSEAVLDMLQAIGSTDNVPGFLQQVKACQTELAGFGATAGPRCIIMRKLAEDVAAAAAGSDPLVQVALALQDAVLHDEYFVSQKLHPTVDYYSALVCMALGFPSEFNTVLLAVARVAGWCAHWKESLADPDTKIARPQQDYRGPWLRHYQPMTTRQLQQQRQQSWCVAASPASSFFAAASSGASAAAAAQRVARSRAAAAAAAAAAGGGGGGAGGCTAEQLEKWAGGSTAAAVAEGLALGGAGEECNTELSEGPVIVEKSKAYMRRIAGEKWL</sequence>
<evidence type="ECO:0000256" key="1">
    <source>
        <dbReference type="RuleBase" id="RU000441"/>
    </source>
</evidence>
<dbReference type="Gene3D" id="1.10.580.10">
    <property type="entry name" value="Citrate Synthase, domain 1"/>
    <property type="match status" value="1"/>
</dbReference>
<accession>A0A383VJN8</accession>
<dbReference type="PANTHER" id="PTHR42871">
    <property type="entry name" value="CITRATE SYNTHASE"/>
    <property type="match status" value="1"/>
</dbReference>
<dbReference type="PRINTS" id="PR00143">
    <property type="entry name" value="CITRTSNTHASE"/>
</dbReference>
<name>A0A383VJN8_TETOB</name>
<dbReference type="InterPro" id="IPR036969">
    <property type="entry name" value="Citrate_synthase_sf"/>
</dbReference>
<keyword evidence="3" id="KW-1185">Reference proteome</keyword>
<evidence type="ECO:0000313" key="2">
    <source>
        <dbReference type="EMBL" id="SZX65748.1"/>
    </source>
</evidence>
<evidence type="ECO:0000313" key="3">
    <source>
        <dbReference type="Proteomes" id="UP000256970"/>
    </source>
</evidence>
<dbReference type="InterPro" id="IPR016143">
    <property type="entry name" value="Citrate_synth-like_sm_a-sub"/>
</dbReference>